<comment type="caution">
    <text evidence="2">The sequence shown here is derived from an EMBL/GenBank/DDBJ whole genome shotgun (WGS) entry which is preliminary data.</text>
</comment>
<feature type="domain" description="DUF4387" evidence="1">
    <location>
        <begin position="4"/>
        <end position="100"/>
    </location>
</feature>
<reference evidence="2 3" key="1">
    <citation type="submission" date="2020-09" db="EMBL/GenBank/DDBJ databases">
        <title>Roseomonas.</title>
        <authorList>
            <person name="Zhu W."/>
        </authorList>
    </citation>
    <scope>NUCLEOTIDE SEQUENCE [LARGE SCALE GENOMIC DNA]</scope>
    <source>
        <strain evidence="2 3">573</strain>
    </source>
</reference>
<evidence type="ECO:0000313" key="3">
    <source>
        <dbReference type="Proteomes" id="UP001518989"/>
    </source>
</evidence>
<evidence type="ECO:0000259" key="1">
    <source>
        <dbReference type="Pfam" id="PF14330"/>
    </source>
</evidence>
<dbReference type="RefSeq" id="WP_207417998.1">
    <property type="nucleotide sequence ID" value="NZ_CP061177.1"/>
</dbReference>
<gene>
    <name evidence="2" type="ORF">IAI61_14105</name>
</gene>
<dbReference type="InterPro" id="IPR025496">
    <property type="entry name" value="DUF4387"/>
</dbReference>
<proteinExistence type="predicted"/>
<organism evidence="2 3">
    <name type="scientific">Roseomonas haemaphysalidis</name>
    <dbReference type="NCBI Taxonomy" id="2768162"/>
    <lineage>
        <taxon>Bacteria</taxon>
        <taxon>Pseudomonadati</taxon>
        <taxon>Pseudomonadota</taxon>
        <taxon>Alphaproteobacteria</taxon>
        <taxon>Acetobacterales</taxon>
        <taxon>Roseomonadaceae</taxon>
        <taxon>Roseomonas</taxon>
    </lineage>
</organism>
<accession>A0ABS3KRS4</accession>
<dbReference type="Pfam" id="PF14330">
    <property type="entry name" value="DUF4387"/>
    <property type="match status" value="1"/>
</dbReference>
<dbReference type="Proteomes" id="UP001518989">
    <property type="component" value="Unassembled WGS sequence"/>
</dbReference>
<protein>
    <submittedName>
        <fullName evidence="2">DUF4387 domain-containing protein</fullName>
    </submittedName>
</protein>
<name>A0ABS3KRS4_9PROT</name>
<sequence length="103" mass="11382">MPRIRDIAQVCKSKNAGPFDVTIDVMFAEEEVFRKVQGSGVLRPELFATLYGVRPEEVLLTVYEPGRAFKATLPRLLPAGEIGDTDVYGAQQHAPLLDVEIPI</sequence>
<evidence type="ECO:0000313" key="2">
    <source>
        <dbReference type="EMBL" id="MBO1080169.1"/>
    </source>
</evidence>
<keyword evidence="3" id="KW-1185">Reference proteome</keyword>
<dbReference type="EMBL" id="JACTNG010000007">
    <property type="protein sequence ID" value="MBO1080169.1"/>
    <property type="molecule type" value="Genomic_DNA"/>
</dbReference>